<reference evidence="4 5" key="1">
    <citation type="journal article" date="2015" name="Genome Announc.">
        <title>Expanding the biotechnology potential of lactobacilli through comparative genomics of 213 strains and associated genera.</title>
        <authorList>
            <person name="Sun Z."/>
            <person name="Harris H.M."/>
            <person name="McCann A."/>
            <person name="Guo C."/>
            <person name="Argimon S."/>
            <person name="Zhang W."/>
            <person name="Yang X."/>
            <person name="Jeffery I.B."/>
            <person name="Cooney J.C."/>
            <person name="Kagawa T.F."/>
            <person name="Liu W."/>
            <person name="Song Y."/>
            <person name="Salvetti E."/>
            <person name="Wrobel A."/>
            <person name="Rasinkangas P."/>
            <person name="Parkhill J."/>
            <person name="Rea M.C."/>
            <person name="O'Sullivan O."/>
            <person name="Ritari J."/>
            <person name="Douillard F.P."/>
            <person name="Paul Ross R."/>
            <person name="Yang R."/>
            <person name="Briner A.E."/>
            <person name="Felis G.E."/>
            <person name="de Vos W.M."/>
            <person name="Barrangou R."/>
            <person name="Klaenhammer T.R."/>
            <person name="Caufield P.W."/>
            <person name="Cui Y."/>
            <person name="Zhang H."/>
            <person name="O'Toole P.W."/>
        </authorList>
    </citation>
    <scope>NUCLEOTIDE SEQUENCE [LARGE SCALE GENOMIC DNA]</scope>
    <source>
        <strain evidence="4 5">DSM 15833</strain>
    </source>
</reference>
<dbReference type="InterPro" id="IPR050498">
    <property type="entry name" value="Ycf3"/>
</dbReference>
<dbReference type="STRING" id="1423740.FC36_GL000627"/>
<dbReference type="SUPFAM" id="SSF48452">
    <property type="entry name" value="TPR-like"/>
    <property type="match status" value="1"/>
</dbReference>
<dbReference type="SMART" id="SM00028">
    <property type="entry name" value="TPR"/>
    <property type="match status" value="4"/>
</dbReference>
<protein>
    <submittedName>
        <fullName evidence="4">TPR repeat-containing protein</fullName>
    </submittedName>
</protein>
<keyword evidence="2 3" id="KW-0802">TPR repeat</keyword>
<name>A0A0R1TV87_9LACO</name>
<evidence type="ECO:0000256" key="3">
    <source>
        <dbReference type="PROSITE-ProRule" id="PRU00339"/>
    </source>
</evidence>
<dbReference type="RefSeq" id="WP_023858934.1">
    <property type="nucleotide sequence ID" value="NZ_AZFH01000001.1"/>
</dbReference>
<proteinExistence type="predicted"/>
<evidence type="ECO:0000256" key="1">
    <source>
        <dbReference type="ARBA" id="ARBA00022737"/>
    </source>
</evidence>
<evidence type="ECO:0000256" key="2">
    <source>
        <dbReference type="ARBA" id="ARBA00022803"/>
    </source>
</evidence>
<dbReference type="Pfam" id="PF13432">
    <property type="entry name" value="TPR_16"/>
    <property type="match status" value="1"/>
</dbReference>
<dbReference type="InterPro" id="IPR019734">
    <property type="entry name" value="TPR_rpt"/>
</dbReference>
<comment type="caution">
    <text evidence="4">The sequence shown here is derived from an EMBL/GenBank/DDBJ whole genome shotgun (WGS) entry which is preliminary data.</text>
</comment>
<dbReference type="PROSITE" id="PS50005">
    <property type="entry name" value="TPR"/>
    <property type="match status" value="2"/>
</dbReference>
<dbReference type="OrthoDB" id="2329209at2"/>
<sequence>MVRKEKQQKAETLVHELIGKIDADPENAQNYYNLGSALVEMQSFPQAEELFRRALSHFTDAKDRDLLTYGLGNVLYAAEFYVEANQEFAKIQDKKLKLDAQLMQAQGFYAQKHYQQAFAYALTVSEQAPKNEVALLLLGDSLLALGQLNQAQEYYQKVWNLNSQSAPAAFHLGLILVTQGKIQAGQAYFAKAKELDGLYYQKQEGRLADLEKVMQKNQL</sequence>
<organism evidence="4 5">
    <name type="scientific">Ligilactobacillus equi DSM 15833 = JCM 10991</name>
    <dbReference type="NCBI Taxonomy" id="1423740"/>
    <lineage>
        <taxon>Bacteria</taxon>
        <taxon>Bacillati</taxon>
        <taxon>Bacillota</taxon>
        <taxon>Bacilli</taxon>
        <taxon>Lactobacillales</taxon>
        <taxon>Lactobacillaceae</taxon>
        <taxon>Ligilactobacillus</taxon>
    </lineage>
</organism>
<dbReference type="Gene3D" id="1.25.40.10">
    <property type="entry name" value="Tetratricopeptide repeat domain"/>
    <property type="match status" value="2"/>
</dbReference>
<dbReference type="PANTHER" id="PTHR44858:SF1">
    <property type="entry name" value="UDP-N-ACETYLGLUCOSAMINE--PEPTIDE N-ACETYLGLUCOSAMINYLTRANSFERASE SPINDLY-RELATED"/>
    <property type="match status" value="1"/>
</dbReference>
<dbReference type="PATRIC" id="fig|1423740.3.peg.673"/>
<evidence type="ECO:0000313" key="4">
    <source>
        <dbReference type="EMBL" id="KRL85257.1"/>
    </source>
</evidence>
<dbReference type="InterPro" id="IPR011990">
    <property type="entry name" value="TPR-like_helical_dom_sf"/>
</dbReference>
<dbReference type="AlphaFoldDB" id="A0A0R1TV87"/>
<feature type="repeat" description="TPR" evidence="3">
    <location>
        <begin position="28"/>
        <end position="61"/>
    </location>
</feature>
<dbReference type="GO" id="GO:0009279">
    <property type="term" value="C:cell outer membrane"/>
    <property type="evidence" value="ECO:0007669"/>
    <property type="project" value="TreeGrafter"/>
</dbReference>
<accession>A0A0R1TV87</accession>
<dbReference type="Proteomes" id="UP000051048">
    <property type="component" value="Unassembled WGS sequence"/>
</dbReference>
<dbReference type="Pfam" id="PF13181">
    <property type="entry name" value="TPR_8"/>
    <property type="match status" value="1"/>
</dbReference>
<dbReference type="PANTHER" id="PTHR44858">
    <property type="entry name" value="TETRATRICOPEPTIDE REPEAT PROTEIN 6"/>
    <property type="match status" value="1"/>
</dbReference>
<keyword evidence="1" id="KW-0677">Repeat</keyword>
<dbReference type="EMBL" id="AZFH01000001">
    <property type="protein sequence ID" value="KRL85257.1"/>
    <property type="molecule type" value="Genomic_DNA"/>
</dbReference>
<gene>
    <name evidence="4" type="ORF">FC36_GL000627</name>
</gene>
<dbReference type="GO" id="GO:0046813">
    <property type="term" value="P:receptor-mediated virion attachment to host cell"/>
    <property type="evidence" value="ECO:0007669"/>
    <property type="project" value="TreeGrafter"/>
</dbReference>
<evidence type="ECO:0000313" key="5">
    <source>
        <dbReference type="Proteomes" id="UP000051048"/>
    </source>
</evidence>
<feature type="repeat" description="TPR" evidence="3">
    <location>
        <begin position="132"/>
        <end position="165"/>
    </location>
</feature>
<dbReference type="Pfam" id="PF14559">
    <property type="entry name" value="TPR_19"/>
    <property type="match status" value="1"/>
</dbReference>